<proteinExistence type="predicted"/>
<accession>A0A1G6JWZ1</accession>
<dbReference type="OrthoDB" id="8594232at2"/>
<name>A0A1G6JWZ1_9BURK</name>
<dbReference type="AlphaFoldDB" id="A0A1G6JWZ1"/>
<evidence type="ECO:0000313" key="2">
    <source>
        <dbReference type="Proteomes" id="UP000198908"/>
    </source>
</evidence>
<dbReference type="CDD" id="cd14744">
    <property type="entry name" value="PAAR_CT_2"/>
    <property type="match status" value="1"/>
</dbReference>
<sequence>MMRRIAVVGDTLERGGEVLPYRGPVLTWGDAGHQSARIGGQAFCAQCKSTGVIAKAGGPSRLNFEMGEVALDGDIVLCKCPAPPRIVAKLSGESWCEDDTQGLGTVASSRTVGGVASVLVGPFDEQVKATGRGASDSYPYYIETADGRIESGRLGASGVLPRIHTDNADTYTIHWGEEALAHEDWK</sequence>
<dbReference type="Proteomes" id="UP000198908">
    <property type="component" value="Unassembled WGS sequence"/>
</dbReference>
<reference evidence="2" key="1">
    <citation type="submission" date="2016-09" db="EMBL/GenBank/DDBJ databases">
        <authorList>
            <person name="Varghese N."/>
            <person name="Submissions S."/>
        </authorList>
    </citation>
    <scope>NUCLEOTIDE SEQUENCE [LARGE SCALE GENOMIC DNA]</scope>
    <source>
        <strain evidence="2">TNe-862</strain>
    </source>
</reference>
<keyword evidence="2" id="KW-1185">Reference proteome</keyword>
<evidence type="ECO:0000313" key="1">
    <source>
        <dbReference type="EMBL" id="SDC23299.1"/>
    </source>
</evidence>
<gene>
    <name evidence="1" type="ORF">SAMN05421548_10521</name>
</gene>
<dbReference type="EMBL" id="FMYQ01000005">
    <property type="protein sequence ID" value="SDC23299.1"/>
    <property type="molecule type" value="Genomic_DNA"/>
</dbReference>
<protein>
    <submittedName>
        <fullName evidence="1">PAAR motif-containing protein</fullName>
    </submittedName>
</protein>
<organism evidence="1 2">
    <name type="scientific">Paraburkholderia lycopersici</name>
    <dbReference type="NCBI Taxonomy" id="416944"/>
    <lineage>
        <taxon>Bacteria</taxon>
        <taxon>Pseudomonadati</taxon>
        <taxon>Pseudomonadota</taxon>
        <taxon>Betaproteobacteria</taxon>
        <taxon>Burkholderiales</taxon>
        <taxon>Burkholderiaceae</taxon>
        <taxon>Paraburkholderia</taxon>
    </lineage>
</organism>
<dbReference type="STRING" id="416944.SAMN05421548_10521"/>
<dbReference type="RefSeq" id="WP_091996093.1">
    <property type="nucleotide sequence ID" value="NZ_FMYQ01000005.1"/>
</dbReference>